<sequence length="360" mass="39714">MDYSFDGHGLSREQLQAKAEAASLAGQLDGDPSHRQATHQRTLNPDDICDWLGDPPEPELDDLAEPCEKNQQPSGQVHTCDWRGDEPERDQDDLGQTCQSDNQAQQPGRRDEPVEDADDIQMPIPRLPIVAELPEILLPSADDESPTRKHEPESSFEPPARDGKQSEHGKRPRKKKARAGNTAGPSSAPPKDRGAEDESFSEDKTHSPWVDSLEQMPATVMEKVNIGIKHTLDAATRALTPSTQKKSQSPEPIVAEKTRGATGLAPASAVPPPSDFYIPSPSRHSTEQSPENGVGGANKKKEREKNRSEKKARQEAKRTARQEKNKERKEKRKGSERATSKGKGVEEDSEERRRASHPPS</sequence>
<comment type="caution">
    <text evidence="2">The sequence shown here is derived from an EMBL/GenBank/DDBJ whole genome shotgun (WGS) entry which is preliminary data.</text>
</comment>
<feature type="region of interest" description="Disordered" evidence="1">
    <location>
        <begin position="1"/>
        <end position="216"/>
    </location>
</feature>
<name>A0A4Z0Y622_9PEZI</name>
<evidence type="ECO:0000256" key="1">
    <source>
        <dbReference type="SAM" id="MobiDB-lite"/>
    </source>
</evidence>
<feature type="region of interest" description="Disordered" evidence="1">
    <location>
        <begin position="235"/>
        <end position="360"/>
    </location>
</feature>
<keyword evidence="3" id="KW-1185">Reference proteome</keyword>
<accession>A0A4Z0Y622</accession>
<evidence type="ECO:0000313" key="2">
    <source>
        <dbReference type="EMBL" id="TGJ79489.1"/>
    </source>
</evidence>
<feature type="compositionally biased region" description="Basic and acidic residues" evidence="1">
    <location>
        <begin position="299"/>
        <end position="353"/>
    </location>
</feature>
<evidence type="ECO:0000313" key="3">
    <source>
        <dbReference type="Proteomes" id="UP000297716"/>
    </source>
</evidence>
<gene>
    <name evidence="2" type="ORF">E0Z10_g9273</name>
</gene>
<proteinExistence type="predicted"/>
<dbReference type="Proteomes" id="UP000297716">
    <property type="component" value="Unassembled WGS sequence"/>
</dbReference>
<feature type="compositionally biased region" description="Polar residues" evidence="1">
    <location>
        <begin position="94"/>
        <end position="106"/>
    </location>
</feature>
<reference evidence="2 3" key="1">
    <citation type="submission" date="2019-03" db="EMBL/GenBank/DDBJ databases">
        <title>Draft genome sequence of Xylaria hypoxylon DSM 108379, a ubiquitous saprotrophic-parasitic fungi on hardwood.</title>
        <authorList>
            <person name="Buettner E."/>
            <person name="Leonhardt S."/>
            <person name="Gebauer A.M."/>
            <person name="Liers C."/>
            <person name="Hofrichter M."/>
            <person name="Kellner H."/>
        </authorList>
    </citation>
    <scope>NUCLEOTIDE SEQUENCE [LARGE SCALE GENOMIC DNA]</scope>
    <source>
        <strain evidence="2 3">DSM 108379</strain>
    </source>
</reference>
<dbReference type="EMBL" id="SKBN01000283">
    <property type="protein sequence ID" value="TGJ79489.1"/>
    <property type="molecule type" value="Genomic_DNA"/>
</dbReference>
<feature type="compositionally biased region" description="Basic and acidic residues" evidence="1">
    <location>
        <begin position="145"/>
        <end position="169"/>
    </location>
</feature>
<organism evidence="2 3">
    <name type="scientific">Xylaria hypoxylon</name>
    <dbReference type="NCBI Taxonomy" id="37992"/>
    <lineage>
        <taxon>Eukaryota</taxon>
        <taxon>Fungi</taxon>
        <taxon>Dikarya</taxon>
        <taxon>Ascomycota</taxon>
        <taxon>Pezizomycotina</taxon>
        <taxon>Sordariomycetes</taxon>
        <taxon>Xylariomycetidae</taxon>
        <taxon>Xylariales</taxon>
        <taxon>Xylariaceae</taxon>
        <taxon>Xylaria</taxon>
    </lineage>
</organism>
<dbReference type="OrthoDB" id="4775316at2759"/>
<feature type="compositionally biased region" description="Acidic residues" evidence="1">
    <location>
        <begin position="56"/>
        <end position="65"/>
    </location>
</feature>
<feature type="compositionally biased region" description="Polar residues" evidence="1">
    <location>
        <begin position="239"/>
        <end position="250"/>
    </location>
</feature>
<feature type="compositionally biased region" description="Basic and acidic residues" evidence="1">
    <location>
        <begin position="190"/>
        <end position="206"/>
    </location>
</feature>
<dbReference type="AlphaFoldDB" id="A0A4Z0Y622"/>
<protein>
    <submittedName>
        <fullName evidence="2">Uncharacterized protein</fullName>
    </submittedName>
</protein>